<dbReference type="EMBL" id="LWCA01000307">
    <property type="protein sequence ID" value="OAF69291.1"/>
    <property type="molecule type" value="Genomic_DNA"/>
</dbReference>
<evidence type="ECO:0000256" key="6">
    <source>
        <dbReference type="ARBA" id="ARBA00022448"/>
    </source>
</evidence>
<keyword evidence="12" id="KW-0472">Membrane</keyword>
<organism evidence="16 17">
    <name type="scientific">Intoshia linei</name>
    <dbReference type="NCBI Taxonomy" id="1819745"/>
    <lineage>
        <taxon>Eukaryota</taxon>
        <taxon>Metazoa</taxon>
        <taxon>Spiralia</taxon>
        <taxon>Lophotrochozoa</taxon>
        <taxon>Mesozoa</taxon>
        <taxon>Orthonectida</taxon>
        <taxon>Rhopaluridae</taxon>
        <taxon>Intoshia</taxon>
    </lineage>
</organism>
<evidence type="ECO:0000256" key="5">
    <source>
        <dbReference type="ARBA" id="ARBA00016383"/>
    </source>
</evidence>
<comment type="similarity">
    <text evidence="3">Belongs to the complex I NDUFA7 subunit family.</text>
</comment>
<keyword evidence="10" id="KW-0007">Acetylation</keyword>
<evidence type="ECO:0000256" key="3">
    <source>
        <dbReference type="ARBA" id="ARBA00005482"/>
    </source>
</evidence>
<name>A0A177B6S4_9BILA</name>
<dbReference type="Proteomes" id="UP000078046">
    <property type="component" value="Unassembled WGS sequence"/>
</dbReference>
<dbReference type="Pfam" id="PF07347">
    <property type="entry name" value="CI-B14_5a"/>
    <property type="match status" value="1"/>
</dbReference>
<evidence type="ECO:0000256" key="8">
    <source>
        <dbReference type="ARBA" id="ARBA00022792"/>
    </source>
</evidence>
<evidence type="ECO:0000256" key="2">
    <source>
        <dbReference type="ARBA" id="ARBA00004443"/>
    </source>
</evidence>
<comment type="subcellular location">
    <subcellularLocation>
        <location evidence="2">Mitochondrion inner membrane</location>
        <topology evidence="2">Peripheral membrane protein</topology>
        <orientation evidence="2">Matrix side</orientation>
    </subcellularLocation>
</comment>
<sequence length="65" mass="7634">MSRNVKEHERFESDIADRSQPPPIIPHGIYNKLSKNPYHLRSGRHLQEPSKQIFTNESLKKLNKP</sequence>
<dbReference type="InterPro" id="IPR009947">
    <property type="entry name" value="NDUA7"/>
</dbReference>
<feature type="region of interest" description="Disordered" evidence="15">
    <location>
        <begin position="42"/>
        <end position="65"/>
    </location>
</feature>
<keyword evidence="6" id="KW-0813">Transport</keyword>
<comment type="subunit">
    <text evidence="4">Complex I is composed of 45 different subunits.</text>
</comment>
<accession>A0A177B6S4</accession>
<evidence type="ECO:0000256" key="13">
    <source>
        <dbReference type="ARBA" id="ARBA00030360"/>
    </source>
</evidence>
<dbReference type="PANTHER" id="PTHR12485">
    <property type="entry name" value="NADH-UBIQUINONE OXIDOREDUCTASE SUBUNIT B"/>
    <property type="match status" value="1"/>
</dbReference>
<evidence type="ECO:0000256" key="1">
    <source>
        <dbReference type="ARBA" id="ARBA00003195"/>
    </source>
</evidence>
<dbReference type="OrthoDB" id="10063829at2759"/>
<comment type="function">
    <text evidence="1">Accessory subunit of the mitochondrial membrane respiratory chain NADH dehydrogenase (Complex I), that is believed not to be involved in catalysis. Complex I functions in the transfer of electrons from NADH to the respiratory chain. The immediate electron acceptor for the enzyme is believed to be ubiquinone.</text>
</comment>
<evidence type="ECO:0000313" key="17">
    <source>
        <dbReference type="Proteomes" id="UP000078046"/>
    </source>
</evidence>
<evidence type="ECO:0000256" key="7">
    <source>
        <dbReference type="ARBA" id="ARBA00022660"/>
    </source>
</evidence>
<keyword evidence="7" id="KW-0679">Respiratory chain</keyword>
<evidence type="ECO:0000256" key="15">
    <source>
        <dbReference type="SAM" id="MobiDB-lite"/>
    </source>
</evidence>
<protein>
    <recommendedName>
        <fullName evidence="5">NADH dehydrogenase [ubiquinone] 1 alpha subcomplex subunit 7</fullName>
    </recommendedName>
    <alternativeName>
        <fullName evidence="14">Complex I-B14.5a</fullName>
    </alternativeName>
    <alternativeName>
        <fullName evidence="13">NADH-ubiquinone oxidoreductase subunit B14.5a</fullName>
    </alternativeName>
</protein>
<keyword evidence="8" id="KW-0999">Mitochondrion inner membrane</keyword>
<proteinExistence type="inferred from homology"/>
<feature type="compositionally biased region" description="Basic and acidic residues" evidence="15">
    <location>
        <begin position="1"/>
        <end position="17"/>
    </location>
</feature>
<dbReference type="GO" id="GO:0005743">
    <property type="term" value="C:mitochondrial inner membrane"/>
    <property type="evidence" value="ECO:0007669"/>
    <property type="project" value="UniProtKB-SubCell"/>
</dbReference>
<comment type="caution">
    <text evidence="16">The sequence shown here is derived from an EMBL/GenBank/DDBJ whole genome shotgun (WGS) entry which is preliminary data.</text>
</comment>
<feature type="region of interest" description="Disordered" evidence="15">
    <location>
        <begin position="1"/>
        <end position="24"/>
    </location>
</feature>
<dbReference type="PANTHER" id="PTHR12485:SF1">
    <property type="entry name" value="NADH DEHYDROGENASE [UBIQUINONE] 1 ALPHA SUBCOMPLEX SUBUNIT 7"/>
    <property type="match status" value="1"/>
</dbReference>
<gene>
    <name evidence="16" type="ORF">A3Q56_02922</name>
</gene>
<evidence type="ECO:0000256" key="11">
    <source>
        <dbReference type="ARBA" id="ARBA00023128"/>
    </source>
</evidence>
<keyword evidence="17" id="KW-1185">Reference proteome</keyword>
<dbReference type="AlphaFoldDB" id="A0A177B6S4"/>
<evidence type="ECO:0000256" key="10">
    <source>
        <dbReference type="ARBA" id="ARBA00022990"/>
    </source>
</evidence>
<evidence type="ECO:0000256" key="14">
    <source>
        <dbReference type="ARBA" id="ARBA00033401"/>
    </source>
</evidence>
<evidence type="ECO:0000256" key="12">
    <source>
        <dbReference type="ARBA" id="ARBA00023136"/>
    </source>
</evidence>
<keyword evidence="11" id="KW-0496">Mitochondrion</keyword>
<keyword evidence="9" id="KW-0249">Electron transport</keyword>
<dbReference type="GO" id="GO:0006120">
    <property type="term" value="P:mitochondrial electron transport, NADH to ubiquinone"/>
    <property type="evidence" value="ECO:0007669"/>
    <property type="project" value="TreeGrafter"/>
</dbReference>
<reference evidence="16 17" key="1">
    <citation type="submission" date="2016-04" db="EMBL/GenBank/DDBJ databases">
        <title>The genome of Intoshia linei affirms orthonectids as highly simplified spiralians.</title>
        <authorList>
            <person name="Mikhailov K.V."/>
            <person name="Slusarev G.S."/>
            <person name="Nikitin M.A."/>
            <person name="Logacheva M.D."/>
            <person name="Penin A."/>
            <person name="Aleoshin V."/>
            <person name="Panchin Y.V."/>
        </authorList>
    </citation>
    <scope>NUCLEOTIDE SEQUENCE [LARGE SCALE GENOMIC DNA]</scope>
    <source>
        <strain evidence="16">Intl2013</strain>
        <tissue evidence="16">Whole animal</tissue>
    </source>
</reference>
<evidence type="ECO:0000313" key="16">
    <source>
        <dbReference type="EMBL" id="OAF69291.1"/>
    </source>
</evidence>
<evidence type="ECO:0000256" key="4">
    <source>
        <dbReference type="ARBA" id="ARBA00011533"/>
    </source>
</evidence>
<evidence type="ECO:0000256" key="9">
    <source>
        <dbReference type="ARBA" id="ARBA00022982"/>
    </source>
</evidence>